<dbReference type="Pfam" id="PF02683">
    <property type="entry name" value="DsbD_TM"/>
    <property type="match status" value="1"/>
</dbReference>
<keyword evidence="10" id="KW-1185">Reference proteome</keyword>
<evidence type="ECO:0000256" key="3">
    <source>
        <dbReference type="ARBA" id="ARBA00022692"/>
    </source>
</evidence>
<dbReference type="OrthoDB" id="9809733at2"/>
<dbReference type="GO" id="GO:0016020">
    <property type="term" value="C:membrane"/>
    <property type="evidence" value="ECO:0007669"/>
    <property type="project" value="UniProtKB-SubCell"/>
</dbReference>
<evidence type="ECO:0000313" key="10">
    <source>
        <dbReference type="Proteomes" id="UP000293296"/>
    </source>
</evidence>
<organism evidence="9 10">
    <name type="scientific">Solidesulfovibrio carbinolicus</name>
    <dbReference type="NCBI Taxonomy" id="296842"/>
    <lineage>
        <taxon>Bacteria</taxon>
        <taxon>Pseudomonadati</taxon>
        <taxon>Thermodesulfobacteriota</taxon>
        <taxon>Desulfovibrionia</taxon>
        <taxon>Desulfovibrionales</taxon>
        <taxon>Desulfovibrionaceae</taxon>
        <taxon>Solidesulfovibrio</taxon>
    </lineage>
</organism>
<evidence type="ECO:0000259" key="8">
    <source>
        <dbReference type="Pfam" id="PF02683"/>
    </source>
</evidence>
<accession>A0A4P6HHI0</accession>
<gene>
    <name evidence="9" type="ORF">C3Y92_00535</name>
</gene>
<feature type="domain" description="Cytochrome C biogenesis protein transmembrane" evidence="8">
    <location>
        <begin position="24"/>
        <end position="205"/>
    </location>
</feature>
<dbReference type="PANTHER" id="PTHR31272:SF6">
    <property type="entry name" value="CYTOCHROME C-TYPE BIOGENESIS CCDA-LIKE CHLOROPLASTIC PROTEIN"/>
    <property type="match status" value="1"/>
</dbReference>
<keyword evidence="4" id="KW-0201">Cytochrome c-type biogenesis</keyword>
<keyword evidence="3 7" id="KW-0812">Transmembrane</keyword>
<feature type="transmembrane region" description="Helical" evidence="7">
    <location>
        <begin position="62"/>
        <end position="87"/>
    </location>
</feature>
<evidence type="ECO:0000256" key="4">
    <source>
        <dbReference type="ARBA" id="ARBA00022748"/>
    </source>
</evidence>
<keyword evidence="5 7" id="KW-1133">Transmembrane helix</keyword>
<feature type="transmembrane region" description="Helical" evidence="7">
    <location>
        <begin position="216"/>
        <end position="234"/>
    </location>
</feature>
<dbReference type="RefSeq" id="WP_129348486.1">
    <property type="nucleotide sequence ID" value="NZ_CP026538.1"/>
</dbReference>
<sequence>MLDQTLLAVHGWMAGQDVLAGLGAFAWGLASVLLSPCHLASIPLIVGYVAGQGRLVEGRAAVGYAALFSLGLFGSIAAVGAACALLGRMLGDVGGWLPAAVGALLVIVSLDMLGLLPARSGGGGLARLRLRGLSGAFLLGLAYGVLSGACTFGFLAPVLGVVTLSGEVGWGLALTALFALGHCLPILAAGSFAGATGRWLERAGRGRSLALLRRGAGALVGLAGLYFLLSPLLAGP</sequence>
<dbReference type="EMBL" id="CP026538">
    <property type="protein sequence ID" value="QAZ65804.1"/>
    <property type="molecule type" value="Genomic_DNA"/>
</dbReference>
<dbReference type="AlphaFoldDB" id="A0A4P6HHI0"/>
<protein>
    <submittedName>
        <fullName evidence="9">Cytochrome C biosynthesis protein</fullName>
    </submittedName>
</protein>
<dbReference type="GO" id="GO:0017004">
    <property type="term" value="P:cytochrome complex assembly"/>
    <property type="evidence" value="ECO:0007669"/>
    <property type="project" value="UniProtKB-KW"/>
</dbReference>
<keyword evidence="6 7" id="KW-0472">Membrane</keyword>
<dbReference type="Proteomes" id="UP000293296">
    <property type="component" value="Chromosome"/>
</dbReference>
<dbReference type="PANTHER" id="PTHR31272">
    <property type="entry name" value="CYTOCHROME C-TYPE BIOGENESIS PROTEIN HI_1454-RELATED"/>
    <property type="match status" value="1"/>
</dbReference>
<proteinExistence type="inferred from homology"/>
<reference evidence="9 10" key="1">
    <citation type="submission" date="2018-02" db="EMBL/GenBank/DDBJ databases">
        <title>Genome sequence of Desulfovibrio carbinolicus DSM 3852.</title>
        <authorList>
            <person name="Wilbanks E."/>
            <person name="Skennerton C.T."/>
            <person name="Orphan V.J."/>
        </authorList>
    </citation>
    <scope>NUCLEOTIDE SEQUENCE [LARGE SCALE GENOMIC DNA]</scope>
    <source>
        <strain evidence="9 10">DSM 3852</strain>
    </source>
</reference>
<evidence type="ECO:0000256" key="2">
    <source>
        <dbReference type="ARBA" id="ARBA00006143"/>
    </source>
</evidence>
<name>A0A4P6HHI0_9BACT</name>
<evidence type="ECO:0000256" key="5">
    <source>
        <dbReference type="ARBA" id="ARBA00022989"/>
    </source>
</evidence>
<evidence type="ECO:0000256" key="1">
    <source>
        <dbReference type="ARBA" id="ARBA00004141"/>
    </source>
</evidence>
<feature type="transmembrane region" description="Helical" evidence="7">
    <location>
        <begin position="168"/>
        <end position="195"/>
    </location>
</feature>
<comment type="subcellular location">
    <subcellularLocation>
        <location evidence="1">Membrane</location>
        <topology evidence="1">Multi-pass membrane protein</topology>
    </subcellularLocation>
</comment>
<dbReference type="InterPro" id="IPR051790">
    <property type="entry name" value="Cytochrome_c-biogenesis_DsbD"/>
</dbReference>
<dbReference type="InterPro" id="IPR003834">
    <property type="entry name" value="Cyt_c_assmbl_TM_dom"/>
</dbReference>
<comment type="similarity">
    <text evidence="2">Belongs to the DsbD family.</text>
</comment>
<feature type="transmembrane region" description="Helical" evidence="7">
    <location>
        <begin position="93"/>
        <end position="116"/>
    </location>
</feature>
<evidence type="ECO:0000256" key="6">
    <source>
        <dbReference type="ARBA" id="ARBA00023136"/>
    </source>
</evidence>
<feature type="transmembrane region" description="Helical" evidence="7">
    <location>
        <begin position="137"/>
        <end position="162"/>
    </location>
</feature>
<feature type="transmembrane region" description="Helical" evidence="7">
    <location>
        <begin position="20"/>
        <end position="50"/>
    </location>
</feature>
<evidence type="ECO:0000256" key="7">
    <source>
        <dbReference type="SAM" id="Phobius"/>
    </source>
</evidence>
<dbReference type="KEGG" id="dcb:C3Y92_00535"/>
<evidence type="ECO:0000313" key="9">
    <source>
        <dbReference type="EMBL" id="QAZ65804.1"/>
    </source>
</evidence>